<evidence type="ECO:0000313" key="2">
    <source>
        <dbReference type="EMBL" id="KAH6660580.1"/>
    </source>
</evidence>
<evidence type="ECO:0000256" key="1">
    <source>
        <dbReference type="SAM" id="MobiDB-lite"/>
    </source>
</evidence>
<dbReference type="Proteomes" id="UP000758603">
    <property type="component" value="Unassembled WGS sequence"/>
</dbReference>
<accession>A0A9P8UY88</accession>
<organism evidence="2 3">
    <name type="scientific">Truncatella angustata</name>
    <dbReference type="NCBI Taxonomy" id="152316"/>
    <lineage>
        <taxon>Eukaryota</taxon>
        <taxon>Fungi</taxon>
        <taxon>Dikarya</taxon>
        <taxon>Ascomycota</taxon>
        <taxon>Pezizomycotina</taxon>
        <taxon>Sordariomycetes</taxon>
        <taxon>Xylariomycetidae</taxon>
        <taxon>Amphisphaeriales</taxon>
        <taxon>Sporocadaceae</taxon>
        <taxon>Truncatella</taxon>
    </lineage>
</organism>
<dbReference type="PANTHER" id="PTHR35179">
    <property type="entry name" value="PROTEIN CBG02620"/>
    <property type="match status" value="1"/>
</dbReference>
<feature type="region of interest" description="Disordered" evidence="1">
    <location>
        <begin position="432"/>
        <end position="461"/>
    </location>
</feature>
<dbReference type="GeneID" id="70137928"/>
<feature type="region of interest" description="Disordered" evidence="1">
    <location>
        <begin position="1"/>
        <end position="24"/>
    </location>
</feature>
<protein>
    <recommendedName>
        <fullName evidence="4">Geranylgeranyl pyrophosphate synthetase</fullName>
    </recommendedName>
</protein>
<dbReference type="EMBL" id="JAGPXC010000001">
    <property type="protein sequence ID" value="KAH6660580.1"/>
    <property type="molecule type" value="Genomic_DNA"/>
</dbReference>
<sequence length="483" mass="53519">MYRDFSSQKSGSRGSNNNFGQRSQFTKTTSGLNWRGSHRWDKSAQGGLPVADEAPIGPLVTEMKVEDLKLPPVSASGAKITDVEVVASYSLVGPKSPTIIVPGNLHRCPLYAFIALTYNPGEPALWTPPALPVQLKQDQGEFLRDMNGAYFPDFPMLPTVQSVFALNKSFEPSSVNVVGCASSLGNLLRAARSAEASFRFDVELVGDTLFIVRNAKDEKIPDVRGYGHSFLENFTTYADVFNKTKSHQRIIKYHFAGLDYLVRFESDGCESRNDEKALSQDQRAAMLGPAVKGAVKMDINGTIIPQESVLEVKTRSRLRGSIDLSEHLPRLWVRQIRKLVTGYHERGVFADVQKIDVGERVQDWEKGSQAELRKFAAIVNWLVEEVKRAKHASLEVYRRDTGPLQLREHVGKQRRALPDQWCDNWAGLSLHQSSGEESSDSENDQGYPTVRNLKAPGDSSDEADAGVDYTACDLDCGYCGLCA</sequence>
<name>A0A9P8UY88_9PEZI</name>
<dbReference type="AlphaFoldDB" id="A0A9P8UY88"/>
<evidence type="ECO:0000313" key="3">
    <source>
        <dbReference type="Proteomes" id="UP000758603"/>
    </source>
</evidence>
<gene>
    <name evidence="2" type="ORF">BKA67DRAFT_686955</name>
</gene>
<dbReference type="RefSeq" id="XP_045964711.1">
    <property type="nucleotide sequence ID" value="XM_046109037.1"/>
</dbReference>
<dbReference type="PANTHER" id="PTHR35179:SF2">
    <property type="entry name" value="START DOMAIN-CONTAINING PROTEIN"/>
    <property type="match status" value="1"/>
</dbReference>
<proteinExistence type="predicted"/>
<evidence type="ECO:0008006" key="4">
    <source>
        <dbReference type="Google" id="ProtNLM"/>
    </source>
</evidence>
<dbReference type="OrthoDB" id="5393654at2759"/>
<reference evidence="2" key="1">
    <citation type="journal article" date="2021" name="Nat. Commun.">
        <title>Genetic determinants of endophytism in the Arabidopsis root mycobiome.</title>
        <authorList>
            <person name="Mesny F."/>
            <person name="Miyauchi S."/>
            <person name="Thiergart T."/>
            <person name="Pickel B."/>
            <person name="Atanasova L."/>
            <person name="Karlsson M."/>
            <person name="Huettel B."/>
            <person name="Barry K.W."/>
            <person name="Haridas S."/>
            <person name="Chen C."/>
            <person name="Bauer D."/>
            <person name="Andreopoulos W."/>
            <person name="Pangilinan J."/>
            <person name="LaButti K."/>
            <person name="Riley R."/>
            <person name="Lipzen A."/>
            <person name="Clum A."/>
            <person name="Drula E."/>
            <person name="Henrissat B."/>
            <person name="Kohler A."/>
            <person name="Grigoriev I.V."/>
            <person name="Martin F.M."/>
            <person name="Hacquard S."/>
        </authorList>
    </citation>
    <scope>NUCLEOTIDE SEQUENCE</scope>
    <source>
        <strain evidence="2">MPI-SDFR-AT-0073</strain>
    </source>
</reference>
<comment type="caution">
    <text evidence="2">The sequence shown here is derived from an EMBL/GenBank/DDBJ whole genome shotgun (WGS) entry which is preliminary data.</text>
</comment>
<keyword evidence="3" id="KW-1185">Reference proteome</keyword>